<evidence type="ECO:0000313" key="2">
    <source>
        <dbReference type="Proteomes" id="UP000067399"/>
    </source>
</evidence>
<gene>
    <name evidence="1" type="ORF">BSEPE_1072</name>
</gene>
<dbReference type="Proteomes" id="UP000067399">
    <property type="component" value="Chromosome"/>
</dbReference>
<reference evidence="1 2" key="2">
    <citation type="journal article" date="2016" name="ISME J.">
        <title>Heterogeneous composition of key metabolic gene clusters in a vent mussel symbiont population.</title>
        <authorList>
            <person name="Ikuta T."/>
            <person name="Takaki Y."/>
            <person name="Nagai Y."/>
            <person name="Shimamura S."/>
            <person name="Tsuda M."/>
            <person name="Kawagucci S."/>
            <person name="Aoki Y."/>
            <person name="Inoue K."/>
            <person name="Teruya M."/>
            <person name="Satou K."/>
            <person name="Teruya K."/>
            <person name="Shimoji M."/>
            <person name="Tamotsu H."/>
            <person name="Hirano T."/>
            <person name="Maruyama T."/>
            <person name="Yoshida T."/>
        </authorList>
    </citation>
    <scope>NUCLEOTIDE SEQUENCE [LARGE SCALE GENOMIC DNA]</scope>
    <source>
        <strain evidence="1 2">Myojin Knoll</strain>
    </source>
</reference>
<accession>A0A0P0USI9</accession>
<keyword evidence="2" id="KW-1185">Reference proteome</keyword>
<proteinExistence type="predicted"/>
<dbReference type="STRING" id="1303921.BSEPE_1072"/>
<reference evidence="1 2" key="1">
    <citation type="journal article" date="2000" name="Mar. Ecol. Prog. Ser.">
        <title>Phylogenetic characterization of endosymbionts in three hydrothermal vent mussels: influence on host distributions.</title>
        <authorList>
            <person name="Fujiwara Y."/>
            <person name="Takai K."/>
            <person name="Uematsu K."/>
            <person name="Tsuchida S."/>
            <person name="Hunt J.C."/>
            <person name="Hashimoto J."/>
        </authorList>
    </citation>
    <scope>NUCLEOTIDE SEQUENCE [LARGE SCALE GENOMIC DNA]</scope>
    <source>
        <strain evidence="1 2">Myojin Knoll</strain>
    </source>
</reference>
<dbReference type="EMBL" id="AP013042">
    <property type="protein sequence ID" value="BAS68062.1"/>
    <property type="molecule type" value="Genomic_DNA"/>
</dbReference>
<name>A0A0P0USI9_9GAMM</name>
<organism evidence="1 2">
    <name type="scientific">endosymbiont of Bathymodiolus septemdierum str. Myojin knoll</name>
    <dbReference type="NCBI Taxonomy" id="1303921"/>
    <lineage>
        <taxon>Bacteria</taxon>
        <taxon>Pseudomonadati</taxon>
        <taxon>Pseudomonadota</taxon>
        <taxon>Gammaproteobacteria</taxon>
        <taxon>sulfur-oxidizing symbionts</taxon>
    </lineage>
</organism>
<dbReference type="AlphaFoldDB" id="A0A0P0USI9"/>
<dbReference type="KEGG" id="ebh:BSEPE_1072"/>
<evidence type="ECO:0000313" key="1">
    <source>
        <dbReference type="EMBL" id="BAS68062.1"/>
    </source>
</evidence>
<protein>
    <submittedName>
        <fullName evidence="1">Uncharacterized protein</fullName>
    </submittedName>
</protein>
<dbReference type="RefSeq" id="WP_231893485.1">
    <property type="nucleotide sequence ID" value="NZ_AP013042.1"/>
</dbReference>
<sequence>MIDLAQITNKQKNQLTFRLMQVMENWKLEDVDQLALLGLTDTLKPRHLYLYRRGDKAFDFDQSVINRSEMIMGIHEALGTTYPTNREYASIWLKRSVKKFKQKAPLELMLSGETGMKRVWHFLDCTQGWRD</sequence>